<reference evidence="1" key="1">
    <citation type="submission" date="2018-12" db="EMBL/GenBank/DDBJ databases">
        <authorList>
            <person name="Syme R.A."/>
            <person name="Farfan-Caceres L."/>
            <person name="Lichtenzveig J."/>
        </authorList>
    </citation>
    <scope>NUCLEOTIDE SEQUENCE</scope>
    <source>
        <strain evidence="1">Al4</strain>
    </source>
</reference>
<gene>
    <name evidence="1" type="ORF">EKO04_008545</name>
</gene>
<accession>A0A8H7IZ48</accession>
<dbReference type="OrthoDB" id="3800114at2759"/>
<reference evidence="1" key="2">
    <citation type="submission" date="2020-09" db="EMBL/GenBank/DDBJ databases">
        <title>Reference genome assembly for Australian Ascochyta lentis isolate Al4.</title>
        <authorList>
            <person name="Lee R.C."/>
            <person name="Farfan-Caceres L.M."/>
            <person name="Debler J.W."/>
            <person name="Williams A.H."/>
            <person name="Henares B.M."/>
        </authorList>
    </citation>
    <scope>NUCLEOTIDE SEQUENCE</scope>
    <source>
        <strain evidence="1">Al4</strain>
    </source>
</reference>
<dbReference type="AlphaFoldDB" id="A0A8H7IZ48"/>
<evidence type="ECO:0000313" key="1">
    <source>
        <dbReference type="EMBL" id="KAF9693809.1"/>
    </source>
</evidence>
<sequence length="191" mass="21955">MPQGWMVFRTRAARRRLSESGRNMIAEENQKNSPLLRLPAEIRNIIYAYALSTATVRHRRRGLSVYHDNSMLLTCRQIRYEARRESRRARSTYTSLVINGLIHFETLVMTITKERCAQIESVGLSKRLAIVLSASGRPVYAEAWGFAYAREFTALGYVVVDGGEPDELRKEKIEKGLRTCFGNVKLKILFR</sequence>
<dbReference type="EMBL" id="RZGK01000015">
    <property type="protein sequence ID" value="KAF9693809.1"/>
    <property type="molecule type" value="Genomic_DNA"/>
</dbReference>
<dbReference type="PANTHER" id="PTHR38790">
    <property type="entry name" value="2EXR DOMAIN-CONTAINING PROTEIN-RELATED"/>
    <property type="match status" value="1"/>
</dbReference>
<protein>
    <submittedName>
        <fullName evidence="1">Uncharacterized protein</fullName>
    </submittedName>
</protein>
<name>A0A8H7IZ48_9PLEO</name>
<evidence type="ECO:0000313" key="2">
    <source>
        <dbReference type="Proteomes" id="UP000651452"/>
    </source>
</evidence>
<organism evidence="1 2">
    <name type="scientific">Ascochyta lentis</name>
    <dbReference type="NCBI Taxonomy" id="205686"/>
    <lineage>
        <taxon>Eukaryota</taxon>
        <taxon>Fungi</taxon>
        <taxon>Dikarya</taxon>
        <taxon>Ascomycota</taxon>
        <taxon>Pezizomycotina</taxon>
        <taxon>Dothideomycetes</taxon>
        <taxon>Pleosporomycetidae</taxon>
        <taxon>Pleosporales</taxon>
        <taxon>Pleosporineae</taxon>
        <taxon>Didymellaceae</taxon>
        <taxon>Ascochyta</taxon>
    </lineage>
</organism>
<keyword evidence="2" id="KW-1185">Reference proteome</keyword>
<proteinExistence type="predicted"/>
<dbReference type="Proteomes" id="UP000651452">
    <property type="component" value="Unassembled WGS sequence"/>
</dbReference>
<comment type="caution">
    <text evidence="1">The sequence shown here is derived from an EMBL/GenBank/DDBJ whole genome shotgun (WGS) entry which is preliminary data.</text>
</comment>